<dbReference type="Gene3D" id="3.90.550.10">
    <property type="entry name" value="Spore Coat Polysaccharide Biosynthesis Protein SpsA, Chain A"/>
    <property type="match status" value="1"/>
</dbReference>
<feature type="domain" description="Glycosyltransferase 2-like" evidence="1">
    <location>
        <begin position="5"/>
        <end position="173"/>
    </location>
</feature>
<evidence type="ECO:0000313" key="3">
    <source>
        <dbReference type="Proteomes" id="UP000230852"/>
    </source>
</evidence>
<dbReference type="PANTHER" id="PTHR10859:SF91">
    <property type="entry name" value="DOLICHYL-PHOSPHATE BETA-GLUCOSYLTRANSFERASE"/>
    <property type="match status" value="1"/>
</dbReference>
<dbReference type="InterPro" id="IPR001173">
    <property type="entry name" value="Glyco_trans_2-like"/>
</dbReference>
<sequence>MDKISLIIPVYNGVEVLQNTFIKIVDFVNNFDILDQIIFVDDGSTDKTQELLQNFKIQNEALSIIVCGYEINRGKGYAIKYASKYLNEKNNYVGFTDVELPYGLSKLKEAQTNLSKYDMVVGNRENKNERQYSLYRYIMNKLFRLFIPKEAWSFKDTQCGFKFFRIEVFQDIFSRVTTSRWVFDIELFIIANIYKYSIYELPVSIDKKLLKKKGGVSLYKHSFYILADLFKIKQNLKFGVYEK</sequence>
<comment type="caution">
    <text evidence="2">The sequence shown here is derived from an EMBL/GenBank/DDBJ whole genome shotgun (WGS) entry which is preliminary data.</text>
</comment>
<name>A0A2H0TXM8_9BACT</name>
<dbReference type="InterPro" id="IPR029044">
    <property type="entry name" value="Nucleotide-diphossugar_trans"/>
</dbReference>
<dbReference type="EMBL" id="PFBU01000077">
    <property type="protein sequence ID" value="PIR77985.1"/>
    <property type="molecule type" value="Genomic_DNA"/>
</dbReference>
<protein>
    <recommendedName>
        <fullName evidence="1">Glycosyltransferase 2-like domain-containing protein</fullName>
    </recommendedName>
</protein>
<dbReference type="Proteomes" id="UP000230852">
    <property type="component" value="Unassembled WGS sequence"/>
</dbReference>
<proteinExistence type="predicted"/>
<dbReference type="PANTHER" id="PTHR10859">
    <property type="entry name" value="GLYCOSYL TRANSFERASE"/>
    <property type="match status" value="1"/>
</dbReference>
<reference evidence="3" key="1">
    <citation type="submission" date="2017-09" db="EMBL/GenBank/DDBJ databases">
        <title>Depth-based differentiation of microbial function through sediment-hosted aquifers and enrichment of novel symbionts in the deep terrestrial subsurface.</title>
        <authorList>
            <person name="Probst A.J."/>
            <person name="Ladd B."/>
            <person name="Jarett J.K."/>
            <person name="Geller-Mcgrath D.E."/>
            <person name="Sieber C.M.K."/>
            <person name="Emerson J.B."/>
            <person name="Anantharaman K."/>
            <person name="Thomas B.C."/>
            <person name="Malmstrom R."/>
            <person name="Stieglmeier M."/>
            <person name="Klingl A."/>
            <person name="Woyke T."/>
            <person name="Ryan C.M."/>
            <person name="Banfield J.F."/>
        </authorList>
    </citation>
    <scope>NUCLEOTIDE SEQUENCE [LARGE SCALE GENOMIC DNA]</scope>
</reference>
<dbReference type="GO" id="GO:0006487">
    <property type="term" value="P:protein N-linked glycosylation"/>
    <property type="evidence" value="ECO:0007669"/>
    <property type="project" value="TreeGrafter"/>
</dbReference>
<evidence type="ECO:0000313" key="2">
    <source>
        <dbReference type="EMBL" id="PIR77985.1"/>
    </source>
</evidence>
<gene>
    <name evidence="2" type="ORF">COU28_04075</name>
</gene>
<dbReference type="Pfam" id="PF00535">
    <property type="entry name" value="Glycos_transf_2"/>
    <property type="match status" value="1"/>
</dbReference>
<organism evidence="2 3">
    <name type="scientific">Candidatus Magasanikbacteria bacterium CG10_big_fil_rev_8_21_14_0_10_36_16</name>
    <dbReference type="NCBI Taxonomy" id="1974645"/>
    <lineage>
        <taxon>Bacteria</taxon>
        <taxon>Candidatus Magasanikiibacteriota</taxon>
    </lineage>
</organism>
<evidence type="ECO:0000259" key="1">
    <source>
        <dbReference type="Pfam" id="PF00535"/>
    </source>
</evidence>
<accession>A0A2H0TXM8</accession>
<dbReference type="AlphaFoldDB" id="A0A2H0TXM8"/>
<dbReference type="SUPFAM" id="SSF53448">
    <property type="entry name" value="Nucleotide-diphospho-sugar transferases"/>
    <property type="match status" value="1"/>
</dbReference>